<keyword evidence="2" id="KW-1185">Reference proteome</keyword>
<dbReference type="RefSeq" id="WP_063796291.1">
    <property type="nucleotide sequence ID" value="NZ_CP012159.1"/>
</dbReference>
<dbReference type="EMBL" id="CP012159">
    <property type="protein sequence ID" value="AKT39258.1"/>
    <property type="molecule type" value="Genomic_DNA"/>
</dbReference>
<protein>
    <submittedName>
        <fullName evidence="1">Uncharacterized protein</fullName>
    </submittedName>
</protein>
<dbReference type="Proteomes" id="UP000067626">
    <property type="component" value="Chromosome"/>
</dbReference>
<dbReference type="KEGG" id="ccro:CMC5_034060"/>
<evidence type="ECO:0000313" key="1">
    <source>
        <dbReference type="EMBL" id="AKT39258.1"/>
    </source>
</evidence>
<organism evidence="1 2">
    <name type="scientific">Chondromyces crocatus</name>
    <dbReference type="NCBI Taxonomy" id="52"/>
    <lineage>
        <taxon>Bacteria</taxon>
        <taxon>Pseudomonadati</taxon>
        <taxon>Myxococcota</taxon>
        <taxon>Polyangia</taxon>
        <taxon>Polyangiales</taxon>
        <taxon>Polyangiaceae</taxon>
        <taxon>Chondromyces</taxon>
    </lineage>
</organism>
<evidence type="ECO:0000313" key="2">
    <source>
        <dbReference type="Proteomes" id="UP000067626"/>
    </source>
</evidence>
<gene>
    <name evidence="1" type="ORF">CMC5_034060</name>
</gene>
<accession>A0A0K1EFA9</accession>
<dbReference type="OrthoDB" id="5476155at2"/>
<reference evidence="1 2" key="1">
    <citation type="submission" date="2015-07" db="EMBL/GenBank/DDBJ databases">
        <title>Genome analysis of myxobacterium Chondromyces crocatus Cm c5 reveals a high potential for natural compound synthesis and the genetic basis for the loss of fruiting body formation.</title>
        <authorList>
            <person name="Zaburannyi N."/>
            <person name="Bunk B."/>
            <person name="Maier J."/>
            <person name="Overmann J."/>
            <person name="Mueller R."/>
        </authorList>
    </citation>
    <scope>NUCLEOTIDE SEQUENCE [LARGE SCALE GENOMIC DNA]</scope>
    <source>
        <strain evidence="1 2">Cm c5</strain>
    </source>
</reference>
<proteinExistence type="predicted"/>
<dbReference type="PROSITE" id="PS51257">
    <property type="entry name" value="PROKAR_LIPOPROTEIN"/>
    <property type="match status" value="1"/>
</dbReference>
<sequence length="1289" mass="137843">MRRRSFRSASGWWKRGCGLLGVTLLVGAAASCHEAFDTTRRALPRATLGDDLYGVLCDRVGASALAEDLTGASYQGVCHLDADGVYADEIDVAKLPTPTTGEAEQARRRAIARVDALVRRRSALIHAVNTAFPDVEIENVATEAGGDRIRLHDALLSYSQEIAALYETNPYVPGGKALLPESTRALGRLFAAFSESEAARGAFAQMWGRQGYRPSQVILGAIRATLAYPSMRALSRTSTEVLGPGGEGAPAFEQLLTVVEQELATARSNVAALPPLTLDPSTAQPNRPRSNVEILRTLLVRESPAFATSSGTGPAYIVARDRRGIALPLAGGPFVDADGDGLADIDGSGRFLSAGAPLSVDPPFVVPGSTPREALDSFGRPEPALYAYIDTSRTAGAALSRTLLPLTDPLLNATPGDPEAWKRENEALMYALAGAFTLYGDREAAAYDHQAEKILPAGQTCAHCTQYSRFRGEDSPLADVSHAMGQFLADPDSDALLLGVKDLLENHEAVVARVIGAALRAREFAAAHDEKALRGEEPRAEIPYETPIWDEMGELLGRMSDRPGLVKRLLSAFAARDAAGTPLLVKPTPSSWGPGVAHFGEAMGQFFRNRDQLSYDPGTSGTSRLNGPPVNLTVTAGSGSLSYVDPSTPVDWNAPRVGANRSILQRSLQLIHDAHGSTACNKQGAQVRVFGFPFGNYDQCSLFQFDNVATFYLDSALPAGHPKKSKIEIKNGFLGAMLDIADFFNISVDSVFEDGSGIDGLTLTPTSKALNRLVFFGADSTRYPNLPDLDPHRTTSNKDTNAFVSGLIEPASSSVCVKNAAGASQCAASVDLMRLRDGGVIFTWERLGFLDYLRPMILAFANEPCSASEGRDCGEVMFADFIRILNRHWSGPEHGPECLKSGTSASNPKYCSEAGVATYEPLLADVVEGDLVPAVVAFAEAVNELSAITVQRGPKAGEVWTGAEVLERVTRILFSKQYAGSVGMVDRKGSASTTWVDGTPQAQVTLFSLFADALHGFDQRFAQSGAADAQARKGQWRRARSQIVDALFAVQGEGEEARFKNRATPALLVTTVDLLREQLNAHCPAREGGEPCAWAKVGLGQKLAETLSGPLFAAITDVNEALRANEPARRELGRLLQHLLGGKSDAEALSATLASLTDLCQVLASDDVLAPVLRAAAVVANPGAEAEETGAAATLIPLMKALADDRFDRYHVLDHVLPAMVTPMEGEGVAPIEVMLDVIAEVNRLDADVEAPLSQQDYAEVFGAVSEFLTDETRGMEQLYAIVSRRERR</sequence>
<dbReference type="STRING" id="52.CMC5_034060"/>
<name>A0A0K1EFA9_CHOCO</name>